<evidence type="ECO:0000313" key="2">
    <source>
        <dbReference type="EMBL" id="MBP2031692.1"/>
    </source>
</evidence>
<dbReference type="Proteomes" id="UP001519307">
    <property type="component" value="Unassembled WGS sequence"/>
</dbReference>
<comment type="caution">
    <text evidence="2">The sequence shown here is derived from an EMBL/GenBank/DDBJ whole genome shotgun (WGS) entry which is preliminary data.</text>
</comment>
<accession>A0ABS4KNS2</accession>
<evidence type="ECO:0000313" key="3">
    <source>
        <dbReference type="Proteomes" id="UP001519307"/>
    </source>
</evidence>
<keyword evidence="2" id="KW-0378">Hydrolase</keyword>
<dbReference type="EMBL" id="JAGGLM010000001">
    <property type="protein sequence ID" value="MBP2031692.1"/>
    <property type="molecule type" value="Genomic_DNA"/>
</dbReference>
<sequence length="315" mass="36016">MYKKIISIIVILAIISIPKFHTIDPGRSIKFPGYIYDTKNVKASKINSTDINNNLSFNILNRRYDFINLNKTTIIAHRGASGIAPENSIPAIDEAGKMGYFGVELDICSSSDGVLYLLHDGKLDRTTDGSGSITDKTSTQIDNLRINRGANIDLYPDLKIPRFEDALEECEKNNLVPVFDIKVFSKKDRDVNTFINIIYKHNYEKKLLVHSFNYKIMEDIRKKNKEIILMPMVNPKDKVHGYNYIRSFGFTGLDCYNKYLNKALVQRAHKDGLKVFAWTVDKPSTLKKDIDMGVDFIYSNKIPPDKTSKQNIKKF</sequence>
<dbReference type="PROSITE" id="PS51704">
    <property type="entry name" value="GP_PDE"/>
    <property type="match status" value="1"/>
</dbReference>
<reference evidence="2 3" key="1">
    <citation type="submission" date="2021-03" db="EMBL/GenBank/DDBJ databases">
        <title>Genomic Encyclopedia of Type Strains, Phase IV (KMG-IV): sequencing the most valuable type-strain genomes for metagenomic binning, comparative biology and taxonomic classification.</title>
        <authorList>
            <person name="Goeker M."/>
        </authorList>
    </citation>
    <scope>NUCLEOTIDE SEQUENCE [LARGE SCALE GENOMIC DNA]</scope>
    <source>
        <strain evidence="2 3">DSM 28783</strain>
    </source>
</reference>
<name>A0ABS4KNS2_9CLOT</name>
<dbReference type="SUPFAM" id="SSF51695">
    <property type="entry name" value="PLC-like phosphodiesterases"/>
    <property type="match status" value="1"/>
</dbReference>
<dbReference type="Gene3D" id="3.20.20.190">
    <property type="entry name" value="Phosphatidylinositol (PI) phosphodiesterase"/>
    <property type="match status" value="1"/>
</dbReference>
<dbReference type="InterPro" id="IPR030395">
    <property type="entry name" value="GP_PDE_dom"/>
</dbReference>
<dbReference type="PANTHER" id="PTHR46211:SF1">
    <property type="entry name" value="GLYCEROPHOSPHODIESTER PHOSPHODIESTERASE, CYTOPLASMIC"/>
    <property type="match status" value="1"/>
</dbReference>
<dbReference type="GO" id="GO:0008889">
    <property type="term" value="F:glycerophosphodiester phosphodiesterase activity"/>
    <property type="evidence" value="ECO:0007669"/>
    <property type="project" value="UniProtKB-EC"/>
</dbReference>
<proteinExistence type="predicted"/>
<evidence type="ECO:0000259" key="1">
    <source>
        <dbReference type="PROSITE" id="PS51704"/>
    </source>
</evidence>
<protein>
    <submittedName>
        <fullName evidence="2">Glycerophosphoryl diester phosphodiesterase</fullName>
        <ecNumber evidence="2">3.1.4.46</ecNumber>
    </submittedName>
</protein>
<dbReference type="PANTHER" id="PTHR46211">
    <property type="entry name" value="GLYCEROPHOSPHORYL DIESTER PHOSPHODIESTERASE"/>
    <property type="match status" value="1"/>
</dbReference>
<dbReference type="EC" id="3.1.4.46" evidence="2"/>
<feature type="domain" description="GP-PDE" evidence="1">
    <location>
        <begin position="72"/>
        <end position="309"/>
    </location>
</feature>
<gene>
    <name evidence="2" type="ORF">J2Z42_000357</name>
</gene>
<organism evidence="2 3">
    <name type="scientific">Clostridium algifaecis</name>
    <dbReference type="NCBI Taxonomy" id="1472040"/>
    <lineage>
        <taxon>Bacteria</taxon>
        <taxon>Bacillati</taxon>
        <taxon>Bacillota</taxon>
        <taxon>Clostridia</taxon>
        <taxon>Eubacteriales</taxon>
        <taxon>Clostridiaceae</taxon>
        <taxon>Clostridium</taxon>
    </lineage>
</organism>
<dbReference type="RefSeq" id="WP_342589982.1">
    <property type="nucleotide sequence ID" value="NZ_JAGGLM010000001.1"/>
</dbReference>
<dbReference type="InterPro" id="IPR017946">
    <property type="entry name" value="PLC-like_Pdiesterase_TIM-brl"/>
</dbReference>
<keyword evidence="3" id="KW-1185">Reference proteome</keyword>
<dbReference type="Pfam" id="PF03009">
    <property type="entry name" value="GDPD"/>
    <property type="match status" value="1"/>
</dbReference>